<protein>
    <submittedName>
        <fullName evidence="2">PAS domain-containing protein</fullName>
    </submittedName>
</protein>
<name>A0A7V3RG94_UNCW3</name>
<evidence type="ECO:0000313" key="2">
    <source>
        <dbReference type="EMBL" id="HGE77599.1"/>
    </source>
</evidence>
<dbReference type="EMBL" id="DTOZ01000038">
    <property type="protein sequence ID" value="HGE77599.1"/>
    <property type="molecule type" value="Genomic_DNA"/>
</dbReference>
<evidence type="ECO:0000259" key="1">
    <source>
        <dbReference type="Pfam" id="PF08448"/>
    </source>
</evidence>
<dbReference type="Pfam" id="PF08448">
    <property type="entry name" value="PAS_4"/>
    <property type="match status" value="1"/>
</dbReference>
<dbReference type="AlphaFoldDB" id="A0A7V3RG94"/>
<accession>A0A7V3RG94</accession>
<dbReference type="Gene3D" id="3.30.450.20">
    <property type="entry name" value="PAS domain"/>
    <property type="match status" value="1"/>
</dbReference>
<dbReference type="SUPFAM" id="SSF55785">
    <property type="entry name" value="PYP-like sensor domain (PAS domain)"/>
    <property type="match status" value="1"/>
</dbReference>
<comment type="caution">
    <text evidence="2">The sequence shown here is derived from an EMBL/GenBank/DDBJ whole genome shotgun (WGS) entry which is preliminary data.</text>
</comment>
<dbReference type="InterPro" id="IPR013656">
    <property type="entry name" value="PAS_4"/>
</dbReference>
<feature type="domain" description="PAS fold-4" evidence="1">
    <location>
        <begin position="7"/>
        <end position="115"/>
    </location>
</feature>
<organism evidence="2">
    <name type="scientific">candidate division WOR-3 bacterium</name>
    <dbReference type="NCBI Taxonomy" id="2052148"/>
    <lineage>
        <taxon>Bacteria</taxon>
        <taxon>Bacteria division WOR-3</taxon>
    </lineage>
</organism>
<reference evidence="2" key="1">
    <citation type="journal article" date="2020" name="mSystems">
        <title>Genome- and Community-Level Interaction Insights into Carbon Utilization and Element Cycling Functions of Hydrothermarchaeota in Hydrothermal Sediment.</title>
        <authorList>
            <person name="Zhou Z."/>
            <person name="Liu Y."/>
            <person name="Xu W."/>
            <person name="Pan J."/>
            <person name="Luo Z.H."/>
            <person name="Li M."/>
        </authorList>
    </citation>
    <scope>NUCLEOTIDE SEQUENCE [LARGE SCALE GENOMIC DNA]</scope>
    <source>
        <strain evidence="2">SpSt-961</strain>
    </source>
</reference>
<proteinExistence type="predicted"/>
<dbReference type="InterPro" id="IPR035965">
    <property type="entry name" value="PAS-like_dom_sf"/>
</dbReference>
<gene>
    <name evidence="2" type="ORF">ENX68_01195</name>
</gene>
<sequence length="148" mass="17331">MKAIISSTEDIILILDKDLHLIEYYKSLEFKNNFIFAKLEDYIGKSINGIFPKKVASGIEKSFRLCIKNGKIIQFDFPYSISKENYWFDIRVVPIVDSNKDVIGLSVAIRDITQRIAWKKRWSRVRKDNARFLKIHPRDSLFLMTRGG</sequence>